<dbReference type="AlphaFoldDB" id="A0A7C8GRX2"/>
<feature type="transmembrane region" description="Helical" evidence="1">
    <location>
        <begin position="201"/>
        <end position="220"/>
    </location>
</feature>
<proteinExistence type="predicted"/>
<reference evidence="2 3" key="1">
    <citation type="submission" date="2019-10" db="EMBL/GenBank/DDBJ databases">
        <title>Gracilibacillus sp. nov. isolated from rice seeds.</title>
        <authorList>
            <person name="He S."/>
        </authorList>
    </citation>
    <scope>NUCLEOTIDE SEQUENCE [LARGE SCALE GENOMIC DNA]</scope>
    <source>
        <strain evidence="2 3">TD8</strain>
    </source>
</reference>
<dbReference type="Proteomes" id="UP000480246">
    <property type="component" value="Unassembled WGS sequence"/>
</dbReference>
<dbReference type="EMBL" id="WEID01000082">
    <property type="protein sequence ID" value="KAB8128465.1"/>
    <property type="molecule type" value="Genomic_DNA"/>
</dbReference>
<dbReference type="RefSeq" id="WP_153405924.1">
    <property type="nucleotide sequence ID" value="NZ_ML762438.1"/>
</dbReference>
<organism evidence="2 3">
    <name type="scientific">Gracilibacillus oryzae</name>
    <dbReference type="NCBI Taxonomy" id="1672701"/>
    <lineage>
        <taxon>Bacteria</taxon>
        <taxon>Bacillati</taxon>
        <taxon>Bacillota</taxon>
        <taxon>Bacilli</taxon>
        <taxon>Bacillales</taxon>
        <taxon>Bacillaceae</taxon>
        <taxon>Gracilibacillus</taxon>
    </lineage>
</organism>
<dbReference type="OrthoDB" id="2373222at2"/>
<evidence type="ECO:0000313" key="3">
    <source>
        <dbReference type="Proteomes" id="UP000480246"/>
    </source>
</evidence>
<keyword evidence="1" id="KW-1133">Transmembrane helix</keyword>
<evidence type="ECO:0000313" key="2">
    <source>
        <dbReference type="EMBL" id="KAB8128465.1"/>
    </source>
</evidence>
<name>A0A7C8GRX2_9BACI</name>
<keyword evidence="1" id="KW-0472">Membrane</keyword>
<keyword evidence="1" id="KW-0812">Transmembrane</keyword>
<gene>
    <name evidence="2" type="primary">spoIIIAE</name>
    <name evidence="2" type="ORF">F9U64_16160</name>
</gene>
<feature type="transmembrane region" description="Helical" evidence="1">
    <location>
        <begin position="7"/>
        <end position="27"/>
    </location>
</feature>
<accession>A0A7C8GRX2</accession>
<evidence type="ECO:0000256" key="1">
    <source>
        <dbReference type="SAM" id="Phobius"/>
    </source>
</evidence>
<sequence length="391" mass="43850">MKLRYKSFCLFIVIYLFGQPLVSYMAVEESDQVFHNYQEVLSGSELESYWQHLSEQYSNVFPELRKNDFWSMVRDQNQISLDSWFKGFMRFFLYEIIENGKLLATLMLLTLFCLLLQTIQNAFERQVVSKVAYAVVYIMLIIIAMKSFKLASTYVTDTINMAQSFLIALIPLLLGLLASLGHLLSIAFFHPIIIFLIHTSVFVVSKVVMPLILLSAILQIVSTLNSEYKATKLANLIKNIAISIMGILLTVFLGVISVQGAASAIQDGIEMKTAKFVTGNFIPVIGRIFTDATDTVLSASVLVKNGIGIIGIIILIIIVMFPAIKIFIISLMYKVTTAILQPIGDGPVIECLDIIGKHILYLFAALLLVSFMFFFTIVILIISSNITMMVR</sequence>
<comment type="caution">
    <text evidence="2">The sequence shown here is derived from an EMBL/GenBank/DDBJ whole genome shotgun (WGS) entry which is preliminary data.</text>
</comment>
<feature type="transmembrane region" description="Helical" evidence="1">
    <location>
        <begin position="165"/>
        <end position="189"/>
    </location>
</feature>
<dbReference type="NCBIfam" id="TIGR02829">
    <property type="entry name" value="spore_III_AE"/>
    <property type="match status" value="1"/>
</dbReference>
<dbReference type="InterPro" id="IPR014194">
    <property type="entry name" value="Spore_III_AE"/>
</dbReference>
<protein>
    <submittedName>
        <fullName evidence="2">Stage III sporulation protein AE</fullName>
    </submittedName>
</protein>
<feature type="transmembrane region" description="Helical" evidence="1">
    <location>
        <begin position="240"/>
        <end position="265"/>
    </location>
</feature>
<feature type="transmembrane region" description="Helical" evidence="1">
    <location>
        <begin position="359"/>
        <end position="382"/>
    </location>
</feature>
<keyword evidence="3" id="KW-1185">Reference proteome</keyword>
<feature type="transmembrane region" description="Helical" evidence="1">
    <location>
        <begin position="91"/>
        <end position="115"/>
    </location>
</feature>
<feature type="transmembrane region" description="Helical" evidence="1">
    <location>
        <begin position="307"/>
        <end position="333"/>
    </location>
</feature>
<feature type="transmembrane region" description="Helical" evidence="1">
    <location>
        <begin position="127"/>
        <end position="145"/>
    </location>
</feature>
<dbReference type="Pfam" id="PF09546">
    <property type="entry name" value="Spore_III_AE"/>
    <property type="match status" value="1"/>
</dbReference>